<dbReference type="PANTHER" id="PTHR14950">
    <property type="entry name" value="DICER-RELATED"/>
    <property type="match status" value="1"/>
</dbReference>
<feature type="domain" description="RNase III" evidence="2">
    <location>
        <begin position="1"/>
        <end position="74"/>
    </location>
</feature>
<dbReference type="GO" id="GO:0006396">
    <property type="term" value="P:RNA processing"/>
    <property type="evidence" value="ECO:0007669"/>
    <property type="project" value="InterPro"/>
</dbReference>
<evidence type="ECO:0000259" key="2">
    <source>
        <dbReference type="PROSITE" id="PS50142"/>
    </source>
</evidence>
<reference evidence="3" key="1">
    <citation type="submission" date="2016-06" db="UniProtKB">
        <authorList>
            <consortium name="WormBaseParasite"/>
        </authorList>
    </citation>
    <scope>IDENTIFICATION</scope>
</reference>
<dbReference type="AlphaFoldDB" id="A0A183B6Y2"/>
<dbReference type="PROSITE" id="PS50142">
    <property type="entry name" value="RNASE_3_2"/>
    <property type="match status" value="1"/>
</dbReference>
<name>A0A183B6Y2_9TREM</name>
<dbReference type="GO" id="GO:0004525">
    <property type="term" value="F:ribonuclease III activity"/>
    <property type="evidence" value="ECO:0007669"/>
    <property type="project" value="InterPro"/>
</dbReference>
<keyword evidence="1" id="KW-0378">Hydrolase</keyword>
<evidence type="ECO:0000256" key="1">
    <source>
        <dbReference type="ARBA" id="ARBA00022801"/>
    </source>
</evidence>
<accession>A0A183B6Y2</accession>
<protein>
    <submittedName>
        <fullName evidence="3">RNase III domain-containing protein</fullName>
    </submittedName>
</protein>
<dbReference type="Gene3D" id="1.10.1520.10">
    <property type="entry name" value="Ribonuclease III domain"/>
    <property type="match status" value="1"/>
</dbReference>
<dbReference type="Pfam" id="PF00636">
    <property type="entry name" value="Ribonuclease_3"/>
    <property type="match status" value="1"/>
</dbReference>
<dbReference type="InterPro" id="IPR000999">
    <property type="entry name" value="RNase_III_dom"/>
</dbReference>
<dbReference type="PANTHER" id="PTHR14950:SF37">
    <property type="entry name" value="ENDORIBONUCLEASE DICER"/>
    <property type="match status" value="1"/>
</dbReference>
<sequence>LAYMMVKLGLHQHVIHAHPLLNSVTMQIEQLHSINDRSIALLEVLPSDMANINSSKVLADIFEALIGAVFLDTAGDLMVTSRVIFRCLRDRIGAHHQILGSPLLPVNYLIPYSKL</sequence>
<dbReference type="WBParaSite" id="ECPE_0001500701-mRNA-1">
    <property type="protein sequence ID" value="ECPE_0001500701-mRNA-1"/>
    <property type="gene ID" value="ECPE_0001500701"/>
</dbReference>
<dbReference type="InterPro" id="IPR036389">
    <property type="entry name" value="RNase_III_sf"/>
</dbReference>
<evidence type="ECO:0000313" key="3">
    <source>
        <dbReference type="WBParaSite" id="ECPE_0001500701-mRNA-1"/>
    </source>
</evidence>
<organism evidence="3">
    <name type="scientific">Echinostoma caproni</name>
    <dbReference type="NCBI Taxonomy" id="27848"/>
    <lineage>
        <taxon>Eukaryota</taxon>
        <taxon>Metazoa</taxon>
        <taxon>Spiralia</taxon>
        <taxon>Lophotrochozoa</taxon>
        <taxon>Platyhelminthes</taxon>
        <taxon>Trematoda</taxon>
        <taxon>Digenea</taxon>
        <taxon>Plagiorchiida</taxon>
        <taxon>Echinostomata</taxon>
        <taxon>Echinostomatoidea</taxon>
        <taxon>Echinostomatidae</taxon>
        <taxon>Echinostoma</taxon>
    </lineage>
</organism>
<proteinExistence type="predicted"/>
<dbReference type="SUPFAM" id="SSF69065">
    <property type="entry name" value="RNase III domain-like"/>
    <property type="match status" value="1"/>
</dbReference>